<dbReference type="Pfam" id="PF00704">
    <property type="entry name" value="Glyco_hydro_18"/>
    <property type="match status" value="1"/>
</dbReference>
<feature type="compositionally biased region" description="Polar residues" evidence="12">
    <location>
        <begin position="702"/>
        <end position="721"/>
    </location>
</feature>
<dbReference type="Pfam" id="PF01607">
    <property type="entry name" value="CBM_14"/>
    <property type="match status" value="2"/>
</dbReference>
<dbReference type="Gene3D" id="3.20.20.80">
    <property type="entry name" value="Glycosidases"/>
    <property type="match status" value="1"/>
</dbReference>
<evidence type="ECO:0000256" key="4">
    <source>
        <dbReference type="ARBA" id="ARBA00022669"/>
    </source>
</evidence>
<dbReference type="SUPFAM" id="SSF51445">
    <property type="entry name" value="(Trans)glycosidases"/>
    <property type="match status" value="1"/>
</dbReference>
<feature type="compositionally biased region" description="Polar residues" evidence="12">
    <location>
        <begin position="1010"/>
        <end position="1019"/>
    </location>
</feature>
<dbReference type="InterPro" id="IPR029070">
    <property type="entry name" value="Chitinase_insertion_sf"/>
</dbReference>
<dbReference type="GO" id="GO:0008061">
    <property type="term" value="F:chitin binding"/>
    <property type="evidence" value="ECO:0007669"/>
    <property type="project" value="UniProtKB-KW"/>
</dbReference>
<feature type="domain" description="GH18" evidence="14">
    <location>
        <begin position="1"/>
        <end position="233"/>
    </location>
</feature>
<evidence type="ECO:0000256" key="1">
    <source>
        <dbReference type="ARBA" id="ARBA00000822"/>
    </source>
</evidence>
<evidence type="ECO:0000256" key="8">
    <source>
        <dbReference type="ARBA" id="ARBA00023157"/>
    </source>
</evidence>
<feature type="domain" description="Chitin-binding type-2" evidence="13">
    <location>
        <begin position="1532"/>
        <end position="1591"/>
    </location>
</feature>
<proteinExistence type="inferred from homology"/>
<feature type="compositionally biased region" description="Basic residues" evidence="12">
    <location>
        <begin position="1347"/>
        <end position="1358"/>
    </location>
</feature>
<feature type="compositionally biased region" description="Basic and acidic residues" evidence="12">
    <location>
        <begin position="1096"/>
        <end position="1111"/>
    </location>
</feature>
<dbReference type="InterPro" id="IPR011583">
    <property type="entry name" value="Chitinase_II/V-like_cat"/>
</dbReference>
<feature type="compositionally biased region" description="Low complexity" evidence="12">
    <location>
        <begin position="922"/>
        <end position="938"/>
    </location>
</feature>
<dbReference type="PANTHER" id="PTHR11177:SF399">
    <property type="entry name" value="CHITINASE 6, ISOFORM C"/>
    <property type="match status" value="1"/>
</dbReference>
<feature type="region of interest" description="Disordered" evidence="12">
    <location>
        <begin position="1163"/>
        <end position="1242"/>
    </location>
</feature>
<keyword evidence="5" id="KW-0732">Signal</keyword>
<gene>
    <name evidence="15" type="ORF">L9F63_000322</name>
</gene>
<keyword evidence="11" id="KW-0624">Polysaccharide degradation</keyword>
<feature type="compositionally biased region" description="Polar residues" evidence="12">
    <location>
        <begin position="781"/>
        <end position="801"/>
    </location>
</feature>
<feature type="region of interest" description="Disordered" evidence="12">
    <location>
        <begin position="372"/>
        <end position="434"/>
    </location>
</feature>
<dbReference type="SMART" id="SM00494">
    <property type="entry name" value="ChtBD2"/>
    <property type="match status" value="2"/>
</dbReference>
<dbReference type="InterPro" id="IPR017853">
    <property type="entry name" value="GH"/>
</dbReference>
<evidence type="ECO:0000256" key="2">
    <source>
        <dbReference type="ARBA" id="ARBA00009121"/>
    </source>
</evidence>
<feature type="compositionally biased region" description="Basic and acidic residues" evidence="12">
    <location>
        <begin position="1296"/>
        <end position="1310"/>
    </location>
</feature>
<feature type="compositionally biased region" description="Gly residues" evidence="12">
    <location>
        <begin position="259"/>
        <end position="274"/>
    </location>
</feature>
<evidence type="ECO:0000256" key="6">
    <source>
        <dbReference type="ARBA" id="ARBA00022801"/>
    </source>
</evidence>
<feature type="non-terminal residue" evidence="15">
    <location>
        <position position="1591"/>
    </location>
</feature>
<dbReference type="FunFam" id="3.10.50.10:FF:000004">
    <property type="entry name" value="Chitinase 5"/>
    <property type="match status" value="1"/>
</dbReference>
<feature type="compositionally biased region" description="Acidic residues" evidence="12">
    <location>
        <begin position="547"/>
        <end position="562"/>
    </location>
</feature>
<feature type="compositionally biased region" description="Low complexity" evidence="12">
    <location>
        <begin position="964"/>
        <end position="983"/>
    </location>
</feature>
<keyword evidence="4" id="KW-0147">Chitin-binding</keyword>
<feature type="region of interest" description="Disordered" evidence="12">
    <location>
        <begin position="1296"/>
        <end position="1379"/>
    </location>
</feature>
<dbReference type="InterPro" id="IPR002557">
    <property type="entry name" value="Chitin-bd_dom"/>
</dbReference>
<keyword evidence="7" id="KW-0146">Chitin degradation</keyword>
<dbReference type="Gene3D" id="2.170.140.10">
    <property type="entry name" value="Chitin binding domain"/>
    <property type="match status" value="2"/>
</dbReference>
<dbReference type="PANTHER" id="PTHR11177">
    <property type="entry name" value="CHITINASE"/>
    <property type="match status" value="1"/>
</dbReference>
<evidence type="ECO:0000256" key="3">
    <source>
        <dbReference type="ARBA" id="ARBA00012729"/>
    </source>
</evidence>
<name>A0AAD8AM11_DIPPU</name>
<feature type="region of interest" description="Disordered" evidence="12">
    <location>
        <begin position="922"/>
        <end position="1058"/>
    </location>
</feature>
<feature type="region of interest" description="Disordered" evidence="12">
    <location>
        <begin position="487"/>
        <end position="520"/>
    </location>
</feature>
<dbReference type="Gene3D" id="3.10.50.10">
    <property type="match status" value="1"/>
</dbReference>
<feature type="compositionally biased region" description="Polar residues" evidence="12">
    <location>
        <begin position="487"/>
        <end position="507"/>
    </location>
</feature>
<feature type="region of interest" description="Disordered" evidence="12">
    <location>
        <begin position="537"/>
        <end position="656"/>
    </location>
</feature>
<dbReference type="EC" id="3.2.1.14" evidence="3"/>
<feature type="region of interest" description="Disordered" evidence="12">
    <location>
        <begin position="668"/>
        <end position="803"/>
    </location>
</feature>
<sequence length="1591" mass="176590">ELRGEFNRESEKTGRPRLLLTMAVPAGIEYIDKGYDIPKLNRYLDFMNILSYDYHSAFEPAVNHHSPLYPLEEDSEYNFDSQLSIDYTISHYLKLGADRNKLVLGIPTYGRSYTLFNPLATEIGSPADGPGEQGDATREKGYLAYYEICDNLKDDGWKVEQPNSAAMGPYAYKGNQWVGYDDIDIIKLKSRYVSENGLGGIMFWSIDNDDFRGKCHGRPYPLIEAGKEALLAASAHGSNDVVSATPSRGSTKSRPKRPPGGGSTSTGSGSGRQGPQGQRPHKKGRPTGDLMTKLFTTPEPPTTPDPGSDFMCKDEGFFPHPRDCKKYFWCLDSGPSNLGIVAHQFTCPSGLFFNKGADSCDYARNVVCKKKPAGSTTTTKPTPATSTAKSTTKYIPSTTTTTTTTTTTPEPPPEDEEYEDEEYADEIDEPEEDPKVIKELVNLIKKLGGVEQLEKHLHLQDSDKDTKSGQVTTSGFSRSLYDRVLNRATNNKAPSADSTTPRYSSVYRNRPIKPQNEGLDGLEEVKSLRWEKPQYVTIKRDRPSTPEPEEEEEEDEVEEEEYQIPVNEEPHRGDYAKSQGGAPVEYVTIRRGRPTTPSDRSRKTSTESEVEEEDQEVTTEIRPVYTSTTESVPEPKIQRSRDHNHTGAEEDNIPYVEVNSLNRRRFALHDNDIPPPPPPPFPIPDEGFIDDNPSYLDDRITDVTSTENPNSEDAKSISTTLSDEETTEINTTTTEKRRYSARRRGTTTSPTTTTQLPETDPQVTDTWTTVQTQTPPTSTPAIETTSPTTVPDTIPSPTKSGTTERQKIAINRVPYIAIAALREQKFEKVMEELPVGFTMTIPANDTTEKIFVDVQSEKTVDKISEVNRFKYVTVVDNSQTDISQNSTQQNIISNENIDAQVTETLPNTETAVTKQNISTETTTLEVSSSTEASSSSLAKINNARRQGNVRTPGVDDFKRRRTRPTYTRSTTEVSLSSTQSTFSQRRRGQRIRPRPYKSTSTTATDEETPIISNDTNKAEPTTEALTPDSKDNSIINRDRTTEATRFSPRRDDNDLDVTTTAITTESITTLYELENVEGSNTESVNTSNSTSSSEMTSEKSINDSLTSKDDALSNNNNENEVRTTTIFELTEPAISNTISTDSETKLDFTNTISETIITTELPTKPNEIFRRSTLRPSTLKTSVDPTRRRNIKPITSTTEEPSGRGDKLRIKKRRRRPFTRTSESPDTTTQSSTVSINNPIETSATPFATDALLERENYDVTTINSIGGFVTTIDREDLETDNSDYVTATSELVHNKNNVDDASQNRDKSITRLKTNSGNGRRLVRRKRPSSTTAEPPSEQNEAAAPRVRKVTFPRRRQTTTPVPVTTTIPPSEEKGELQLLESKDNQATEEELDDQELSATTKLPDLANSAVAAIHNLATAPPSSQASTRDETRTAPALLPRRGSTVFVREQTSPAPTLPPPRRGSTLYVEPTAISPPVSPRLSTAVSSPRPKPTRAKLPPIVDYEYYDDDDVGILDVAPVSGKVKIHSDGYIECLDRGNFPHPFSCKKFISCAKMENGELLGWEYTCPRQLSFDPIGGICNWSAGLGCKE</sequence>
<evidence type="ECO:0000313" key="15">
    <source>
        <dbReference type="EMBL" id="KAJ9601579.1"/>
    </source>
</evidence>
<dbReference type="GO" id="GO:0005576">
    <property type="term" value="C:extracellular region"/>
    <property type="evidence" value="ECO:0007669"/>
    <property type="project" value="InterPro"/>
</dbReference>
<dbReference type="GO" id="GO:0000272">
    <property type="term" value="P:polysaccharide catabolic process"/>
    <property type="evidence" value="ECO:0007669"/>
    <property type="project" value="UniProtKB-KW"/>
</dbReference>
<evidence type="ECO:0000256" key="7">
    <source>
        <dbReference type="ARBA" id="ARBA00023024"/>
    </source>
</evidence>
<keyword evidence="8" id="KW-1015">Disulfide bond</keyword>
<feature type="compositionally biased region" description="Low complexity" evidence="12">
    <location>
        <begin position="1077"/>
        <end position="1095"/>
    </location>
</feature>
<feature type="compositionally biased region" description="Low complexity" evidence="12">
    <location>
        <begin position="746"/>
        <end position="780"/>
    </location>
</feature>
<dbReference type="SUPFAM" id="SSF54556">
    <property type="entry name" value="Chitinase insertion domain"/>
    <property type="match status" value="1"/>
</dbReference>
<dbReference type="GO" id="GO:0008843">
    <property type="term" value="F:endochitinase activity"/>
    <property type="evidence" value="ECO:0007669"/>
    <property type="project" value="UniProtKB-EC"/>
</dbReference>
<feature type="region of interest" description="Disordered" evidence="12">
    <location>
        <begin position="1072"/>
        <end position="1124"/>
    </location>
</feature>
<feature type="compositionally biased region" description="Polar residues" evidence="12">
    <location>
        <begin position="1221"/>
        <end position="1242"/>
    </location>
</feature>
<dbReference type="InterPro" id="IPR050314">
    <property type="entry name" value="Glycosyl_Hydrlase_18"/>
</dbReference>
<comment type="catalytic activity">
    <reaction evidence="1">
        <text>Random endo-hydrolysis of N-acetyl-beta-D-glucosaminide (1-&gt;4)-beta-linkages in chitin and chitodextrins.</text>
        <dbReference type="EC" id="3.2.1.14"/>
    </reaction>
</comment>
<keyword evidence="10" id="KW-0326">Glycosidase</keyword>
<evidence type="ECO:0000256" key="10">
    <source>
        <dbReference type="ARBA" id="ARBA00023295"/>
    </source>
</evidence>
<dbReference type="PROSITE" id="PS50940">
    <property type="entry name" value="CHIT_BIND_II"/>
    <property type="match status" value="2"/>
</dbReference>
<feature type="region of interest" description="Disordered" evidence="12">
    <location>
        <begin position="237"/>
        <end position="307"/>
    </location>
</feature>
<feature type="compositionally biased region" description="Low complexity" evidence="12">
    <location>
        <begin position="1359"/>
        <end position="1371"/>
    </location>
</feature>
<feature type="compositionally biased region" description="Polar residues" evidence="12">
    <location>
        <begin position="237"/>
        <end position="250"/>
    </location>
</feature>
<reference evidence="15" key="2">
    <citation type="submission" date="2023-05" db="EMBL/GenBank/DDBJ databases">
        <authorList>
            <person name="Fouks B."/>
        </authorList>
    </citation>
    <scope>NUCLEOTIDE SEQUENCE</scope>
    <source>
        <strain evidence="15">Stay&amp;Tobe</strain>
        <tissue evidence="15">Testes</tissue>
    </source>
</reference>
<evidence type="ECO:0000259" key="14">
    <source>
        <dbReference type="PROSITE" id="PS51910"/>
    </source>
</evidence>
<dbReference type="Proteomes" id="UP001233999">
    <property type="component" value="Unassembled WGS sequence"/>
</dbReference>
<reference evidence="15" key="1">
    <citation type="journal article" date="2023" name="IScience">
        <title>Live-bearing cockroach genome reveals convergent evolutionary mechanisms linked to viviparity in insects and beyond.</title>
        <authorList>
            <person name="Fouks B."/>
            <person name="Harrison M.C."/>
            <person name="Mikhailova A.A."/>
            <person name="Marchal E."/>
            <person name="English S."/>
            <person name="Carruthers M."/>
            <person name="Jennings E.C."/>
            <person name="Chiamaka E.L."/>
            <person name="Frigard R.A."/>
            <person name="Pippel M."/>
            <person name="Attardo G.M."/>
            <person name="Benoit J.B."/>
            <person name="Bornberg-Bauer E."/>
            <person name="Tobe S.S."/>
        </authorList>
    </citation>
    <scope>NUCLEOTIDE SEQUENCE</scope>
    <source>
        <strain evidence="15">Stay&amp;Tobe</strain>
    </source>
</reference>
<feature type="compositionally biased region" description="Polar residues" evidence="12">
    <location>
        <begin position="1174"/>
        <end position="1184"/>
    </location>
</feature>
<feature type="compositionally biased region" description="Basic residues" evidence="12">
    <location>
        <begin position="984"/>
        <end position="995"/>
    </location>
</feature>
<feature type="compositionally biased region" description="Low complexity" evidence="12">
    <location>
        <begin position="373"/>
        <end position="408"/>
    </location>
</feature>
<keyword evidence="16" id="KW-1185">Reference proteome</keyword>
<dbReference type="PROSITE" id="PS51910">
    <property type="entry name" value="GH18_2"/>
    <property type="match status" value="1"/>
</dbReference>
<feature type="domain" description="Chitin-binding type-2" evidence="13">
    <location>
        <begin position="309"/>
        <end position="370"/>
    </location>
</feature>
<feature type="compositionally biased region" description="Basic and acidic residues" evidence="12">
    <location>
        <begin position="1028"/>
        <end position="1052"/>
    </location>
</feature>
<protein>
    <recommendedName>
        <fullName evidence="3">chitinase</fullName>
        <ecNumber evidence="3">3.2.1.14</ecNumber>
    </recommendedName>
</protein>
<evidence type="ECO:0000313" key="16">
    <source>
        <dbReference type="Proteomes" id="UP001233999"/>
    </source>
</evidence>
<evidence type="ECO:0000259" key="13">
    <source>
        <dbReference type="PROSITE" id="PS50940"/>
    </source>
</evidence>
<dbReference type="SUPFAM" id="SSF57625">
    <property type="entry name" value="Invertebrate chitin-binding proteins"/>
    <property type="match status" value="2"/>
</dbReference>
<comment type="similarity">
    <text evidence="2">Belongs to the glycosyl hydrolase 18 family. Chitinase class II subfamily.</text>
</comment>
<dbReference type="EMBL" id="JASPKZ010000012">
    <property type="protein sequence ID" value="KAJ9601579.1"/>
    <property type="molecule type" value="Genomic_DNA"/>
</dbReference>
<dbReference type="InterPro" id="IPR036508">
    <property type="entry name" value="Chitin-bd_dom_sf"/>
</dbReference>
<feature type="compositionally biased region" description="Pro residues" evidence="12">
    <location>
        <begin position="673"/>
        <end position="683"/>
    </location>
</feature>
<dbReference type="SMART" id="SM00636">
    <property type="entry name" value="Glyco_18"/>
    <property type="match status" value="1"/>
</dbReference>
<evidence type="ECO:0000256" key="9">
    <source>
        <dbReference type="ARBA" id="ARBA00023277"/>
    </source>
</evidence>
<feature type="compositionally biased region" description="Basic and acidic residues" evidence="12">
    <location>
        <begin position="636"/>
        <end position="648"/>
    </location>
</feature>
<accession>A0AAD8AM11</accession>
<evidence type="ECO:0000256" key="12">
    <source>
        <dbReference type="SAM" id="MobiDB-lite"/>
    </source>
</evidence>
<feature type="compositionally biased region" description="Acidic residues" evidence="12">
    <location>
        <begin position="608"/>
        <end position="617"/>
    </location>
</feature>
<evidence type="ECO:0000256" key="11">
    <source>
        <dbReference type="ARBA" id="ARBA00023326"/>
    </source>
</evidence>
<organism evidence="15 16">
    <name type="scientific">Diploptera punctata</name>
    <name type="common">Pacific beetle cockroach</name>
    <dbReference type="NCBI Taxonomy" id="6984"/>
    <lineage>
        <taxon>Eukaryota</taxon>
        <taxon>Metazoa</taxon>
        <taxon>Ecdysozoa</taxon>
        <taxon>Arthropoda</taxon>
        <taxon>Hexapoda</taxon>
        <taxon>Insecta</taxon>
        <taxon>Pterygota</taxon>
        <taxon>Neoptera</taxon>
        <taxon>Polyneoptera</taxon>
        <taxon>Dictyoptera</taxon>
        <taxon>Blattodea</taxon>
        <taxon>Blaberoidea</taxon>
        <taxon>Blaberidae</taxon>
        <taxon>Diplopterinae</taxon>
        <taxon>Diploptera</taxon>
    </lineage>
</organism>
<dbReference type="InterPro" id="IPR001223">
    <property type="entry name" value="Glyco_hydro18_cat"/>
</dbReference>
<keyword evidence="6" id="KW-0378">Hydrolase</keyword>
<dbReference type="GO" id="GO:0006032">
    <property type="term" value="P:chitin catabolic process"/>
    <property type="evidence" value="ECO:0007669"/>
    <property type="project" value="UniProtKB-KW"/>
</dbReference>
<feature type="region of interest" description="Disordered" evidence="12">
    <location>
        <begin position="1472"/>
        <end position="1495"/>
    </location>
</feature>
<feature type="compositionally biased region" description="Basic residues" evidence="12">
    <location>
        <begin position="1209"/>
        <end position="1218"/>
    </location>
</feature>
<evidence type="ECO:0000256" key="5">
    <source>
        <dbReference type="ARBA" id="ARBA00022729"/>
    </source>
</evidence>
<feature type="compositionally biased region" description="Polar residues" evidence="12">
    <location>
        <begin position="1330"/>
        <end position="1341"/>
    </location>
</feature>
<comment type="caution">
    <text evidence="15">The sequence shown here is derived from an EMBL/GenBank/DDBJ whole genome shotgun (WGS) entry which is preliminary data.</text>
</comment>
<feature type="compositionally biased region" description="Acidic residues" evidence="12">
    <location>
        <begin position="412"/>
        <end position="432"/>
    </location>
</feature>
<dbReference type="FunFam" id="2.170.140.10:FF:000005">
    <property type="entry name" value="Acidic mammalian chitinase"/>
    <property type="match status" value="1"/>
</dbReference>
<keyword evidence="9" id="KW-0119">Carbohydrate metabolism</keyword>